<organism evidence="2 3">
    <name type="scientific">Pectobacterium parmentieri</name>
    <dbReference type="NCBI Taxonomy" id="1905730"/>
    <lineage>
        <taxon>Bacteria</taxon>
        <taxon>Pseudomonadati</taxon>
        <taxon>Pseudomonadota</taxon>
        <taxon>Gammaproteobacteria</taxon>
        <taxon>Enterobacterales</taxon>
        <taxon>Pectobacteriaceae</taxon>
        <taxon>Pectobacterium</taxon>
    </lineage>
</organism>
<name>A0ABS0S6E8_PECPM</name>
<feature type="compositionally biased region" description="Basic and acidic residues" evidence="1">
    <location>
        <begin position="1"/>
        <end position="21"/>
    </location>
</feature>
<accession>A0ABS0S6E8</accession>
<evidence type="ECO:0000313" key="2">
    <source>
        <dbReference type="EMBL" id="MBI0557434.1"/>
    </source>
</evidence>
<sequence>MGLSCKPERSKHALQIHREGRPVGQTINDLQNARSSDILRPSSDGRWVVLGPNKRVHIIEKDGNKIVTSMSNPKNNTNTRIQRGQWERLNQSELDEFRDIFSDYVRF</sequence>
<dbReference type="EMBL" id="WABS01000103">
    <property type="protein sequence ID" value="MBI0557434.1"/>
    <property type="molecule type" value="Genomic_DNA"/>
</dbReference>
<protein>
    <submittedName>
        <fullName evidence="2">Uncharacterized protein</fullName>
    </submittedName>
</protein>
<dbReference type="Proteomes" id="UP001194579">
    <property type="component" value="Unassembled WGS sequence"/>
</dbReference>
<gene>
    <name evidence="2" type="ORF">F6Q06_23635</name>
</gene>
<comment type="caution">
    <text evidence="2">The sequence shown here is derived from an EMBL/GenBank/DDBJ whole genome shotgun (WGS) entry which is preliminary data.</text>
</comment>
<keyword evidence="3" id="KW-1185">Reference proteome</keyword>
<feature type="region of interest" description="Disordered" evidence="1">
    <location>
        <begin position="1"/>
        <end position="25"/>
    </location>
</feature>
<evidence type="ECO:0000313" key="3">
    <source>
        <dbReference type="Proteomes" id="UP001194579"/>
    </source>
</evidence>
<reference evidence="3" key="1">
    <citation type="submission" date="2023-07" db="EMBL/GenBank/DDBJ databases">
        <title>Identification of Pectobacterium versatile causing blackleg of potato from New York State with a whole genome sequencing approach.</title>
        <authorList>
            <person name="Ma X."/>
            <person name="Swingle B."/>
        </authorList>
    </citation>
    <scope>NUCLEOTIDE SEQUENCE [LARGE SCALE GENOMIC DNA]</scope>
    <source>
        <strain evidence="3">NY1588A</strain>
    </source>
</reference>
<proteinExistence type="predicted"/>
<evidence type="ECO:0000256" key="1">
    <source>
        <dbReference type="SAM" id="MobiDB-lite"/>
    </source>
</evidence>